<dbReference type="PANTHER" id="PTHR21266">
    <property type="entry name" value="IRON-SULFUR DOMAIN CONTAINING PROTEIN"/>
    <property type="match status" value="1"/>
</dbReference>
<dbReference type="PROSITE" id="PS51296">
    <property type="entry name" value="RIESKE"/>
    <property type="match status" value="1"/>
</dbReference>
<comment type="caution">
    <text evidence="7">The sequence shown here is derived from an EMBL/GenBank/DDBJ whole genome shotgun (WGS) entry which is preliminary data.</text>
</comment>
<proteinExistence type="predicted"/>
<dbReference type="SUPFAM" id="SSF50022">
    <property type="entry name" value="ISP domain"/>
    <property type="match status" value="1"/>
</dbReference>
<evidence type="ECO:0000256" key="1">
    <source>
        <dbReference type="ARBA" id="ARBA00022714"/>
    </source>
</evidence>
<gene>
    <name evidence="7" type="ORF">CVM39_03085</name>
</gene>
<evidence type="ECO:0000256" key="2">
    <source>
        <dbReference type="ARBA" id="ARBA00022723"/>
    </source>
</evidence>
<protein>
    <recommendedName>
        <fullName evidence="6">Rieske domain-containing protein</fullName>
    </recommendedName>
</protein>
<evidence type="ECO:0000313" key="7">
    <source>
        <dbReference type="EMBL" id="PJE32087.1"/>
    </source>
</evidence>
<dbReference type="Pfam" id="PF00355">
    <property type="entry name" value="Rieske"/>
    <property type="match status" value="1"/>
</dbReference>
<accession>A0ABX4MTP1</accession>
<dbReference type="PROSITE" id="PS00570">
    <property type="entry name" value="RING_HYDROXYL_ALPHA"/>
    <property type="match status" value="1"/>
</dbReference>
<dbReference type="EMBL" id="PGTD01000007">
    <property type="protein sequence ID" value="PJE32087.1"/>
    <property type="molecule type" value="Genomic_DNA"/>
</dbReference>
<keyword evidence="4" id="KW-0408">Iron</keyword>
<dbReference type="InterPro" id="IPR017941">
    <property type="entry name" value="Rieske_2Fe-2S"/>
</dbReference>
<feature type="domain" description="Rieske" evidence="6">
    <location>
        <begin position="20"/>
        <end position="126"/>
    </location>
</feature>
<dbReference type="Proteomes" id="UP000231702">
    <property type="component" value="Unassembled WGS sequence"/>
</dbReference>
<evidence type="ECO:0000313" key="8">
    <source>
        <dbReference type="Proteomes" id="UP000231702"/>
    </source>
</evidence>
<evidence type="ECO:0000256" key="5">
    <source>
        <dbReference type="ARBA" id="ARBA00023014"/>
    </source>
</evidence>
<keyword evidence="1" id="KW-0001">2Fe-2S</keyword>
<dbReference type="InterPro" id="IPR050584">
    <property type="entry name" value="Cholesterol_7-desaturase"/>
</dbReference>
<evidence type="ECO:0000256" key="4">
    <source>
        <dbReference type="ARBA" id="ARBA00023004"/>
    </source>
</evidence>
<sequence length="138" mass="15173">MAKERQMSQSPQPETETVSWVKIASADALKAPRPVAPVTAFGLKLVLFRDEEGELGLIGRYCPHRGADLCYGRHENNGIRCPFHGWHFDRTGQCTEQPAEPEDSTMYKAIKLPSFSVVEHEGDILAWAGDGTPPPLAG</sequence>
<organism evidence="7 8">
    <name type="scientific">Pseudooceanicola antarcticus</name>
    <dbReference type="NCBI Taxonomy" id="1247613"/>
    <lineage>
        <taxon>Bacteria</taxon>
        <taxon>Pseudomonadati</taxon>
        <taxon>Pseudomonadota</taxon>
        <taxon>Alphaproteobacteria</taxon>
        <taxon>Rhodobacterales</taxon>
        <taxon>Paracoccaceae</taxon>
        <taxon>Pseudooceanicola</taxon>
    </lineage>
</organism>
<keyword evidence="2" id="KW-0479">Metal-binding</keyword>
<dbReference type="PANTHER" id="PTHR21266:SF59">
    <property type="entry name" value="BLR4922 PROTEIN"/>
    <property type="match status" value="1"/>
</dbReference>
<evidence type="ECO:0000259" key="6">
    <source>
        <dbReference type="PROSITE" id="PS51296"/>
    </source>
</evidence>
<dbReference type="InterPro" id="IPR036922">
    <property type="entry name" value="Rieske_2Fe-2S_sf"/>
</dbReference>
<keyword evidence="5" id="KW-0411">Iron-sulfur</keyword>
<reference evidence="7 8" key="1">
    <citation type="journal article" date="2018" name="Int. J. Syst. Evol. Microbiol.">
        <title>Pseudooceanicola lipolyticus sp. nov., a marine alphaproteobacterium, reclassification of Oceanicola flagellatus as Pseudooceanicola flagellatus comb. nov. and emended description of the genus Pseudooceanicola.</title>
        <authorList>
            <person name="Huang M.-M."/>
            <person name="Guo L.-L."/>
            <person name="Wu Y.-H."/>
            <person name="Lai Q.-L."/>
            <person name="Shao Z.-Z."/>
            <person name="Wang C.-S."/>
            <person name="Wu M."/>
            <person name="Xu X.-W."/>
        </authorList>
    </citation>
    <scope>NUCLEOTIDE SEQUENCE [LARGE SCALE GENOMIC DNA]</scope>
    <source>
        <strain evidence="7 8">Ar-45</strain>
    </source>
</reference>
<dbReference type="InterPro" id="IPR015881">
    <property type="entry name" value="ARHD_Rieske_2Fe_2S"/>
</dbReference>
<dbReference type="Gene3D" id="2.102.10.10">
    <property type="entry name" value="Rieske [2Fe-2S] iron-sulphur domain"/>
    <property type="match status" value="1"/>
</dbReference>
<keyword evidence="8" id="KW-1185">Reference proteome</keyword>
<evidence type="ECO:0000256" key="3">
    <source>
        <dbReference type="ARBA" id="ARBA00023002"/>
    </source>
</evidence>
<keyword evidence="3" id="KW-0560">Oxidoreductase</keyword>
<name>A0ABX4MTP1_9RHOB</name>